<dbReference type="AlphaFoldDB" id="A0A8H4REF1"/>
<feature type="region of interest" description="Disordered" evidence="1">
    <location>
        <begin position="184"/>
        <end position="208"/>
    </location>
</feature>
<evidence type="ECO:0000313" key="2">
    <source>
        <dbReference type="EMBL" id="KAF4627189.1"/>
    </source>
</evidence>
<feature type="compositionally biased region" description="Polar residues" evidence="1">
    <location>
        <begin position="199"/>
        <end position="208"/>
    </location>
</feature>
<organism evidence="2 3">
    <name type="scientific">Cudoniella acicularis</name>
    <dbReference type="NCBI Taxonomy" id="354080"/>
    <lineage>
        <taxon>Eukaryota</taxon>
        <taxon>Fungi</taxon>
        <taxon>Dikarya</taxon>
        <taxon>Ascomycota</taxon>
        <taxon>Pezizomycotina</taxon>
        <taxon>Leotiomycetes</taxon>
        <taxon>Helotiales</taxon>
        <taxon>Tricladiaceae</taxon>
        <taxon>Cudoniella</taxon>
    </lineage>
</organism>
<accession>A0A8H4REF1</accession>
<keyword evidence="3" id="KW-1185">Reference proteome</keyword>
<dbReference type="EMBL" id="JAAMPI010001013">
    <property type="protein sequence ID" value="KAF4627189.1"/>
    <property type="molecule type" value="Genomic_DNA"/>
</dbReference>
<evidence type="ECO:0000313" key="3">
    <source>
        <dbReference type="Proteomes" id="UP000566819"/>
    </source>
</evidence>
<gene>
    <name evidence="2" type="ORF">G7Y89_g10971</name>
</gene>
<sequence length="208" mass="23092">MKINEVKKPLKLPKQENYTAPRYQHSRSRTSFYLDITLSLVLRTRSKKVGSDISENLEVTLWRINSQHTQTSRIFSIVAMTNLNDKVGASEIENAKGYDSFVEDLNNNVEARIRNPLKGIPSDVFLHQVEALASEKDLIDVLSTLAVDTAFSCAGWFRVAVRRSPAFAPSFGSIPMPSASGRLLDSTDTSSLHSPLSFLRTTTDSNTG</sequence>
<comment type="caution">
    <text evidence="2">The sequence shown here is derived from an EMBL/GenBank/DDBJ whole genome shotgun (WGS) entry which is preliminary data.</text>
</comment>
<evidence type="ECO:0000256" key="1">
    <source>
        <dbReference type="SAM" id="MobiDB-lite"/>
    </source>
</evidence>
<feature type="compositionally biased region" description="Low complexity" evidence="1">
    <location>
        <begin position="184"/>
        <end position="197"/>
    </location>
</feature>
<dbReference type="Proteomes" id="UP000566819">
    <property type="component" value="Unassembled WGS sequence"/>
</dbReference>
<protein>
    <submittedName>
        <fullName evidence="2">Uncharacterized protein</fullName>
    </submittedName>
</protein>
<proteinExistence type="predicted"/>
<name>A0A8H4REF1_9HELO</name>
<reference evidence="2 3" key="1">
    <citation type="submission" date="2020-03" db="EMBL/GenBank/DDBJ databases">
        <title>Draft Genome Sequence of Cudoniella acicularis.</title>
        <authorList>
            <person name="Buettner E."/>
            <person name="Kellner H."/>
        </authorList>
    </citation>
    <scope>NUCLEOTIDE SEQUENCE [LARGE SCALE GENOMIC DNA]</scope>
    <source>
        <strain evidence="2 3">DSM 108380</strain>
    </source>
</reference>